<dbReference type="SUPFAM" id="SSF56300">
    <property type="entry name" value="Metallo-dependent phosphatases"/>
    <property type="match status" value="1"/>
</dbReference>
<dbReference type="GO" id="GO:0016757">
    <property type="term" value="F:glycosyltransferase activity"/>
    <property type="evidence" value="ECO:0007669"/>
    <property type="project" value="UniProtKB-KW"/>
</dbReference>
<keyword evidence="1" id="KW-1133">Transmembrane helix</keyword>
<dbReference type="EC" id="2.4.-.-" evidence="4"/>
<accession>A0ABV8QKT6</accession>
<keyword evidence="4" id="KW-0808">Transferase</keyword>
<keyword evidence="1" id="KW-0812">Transmembrane</keyword>
<dbReference type="RefSeq" id="WP_379888724.1">
    <property type="nucleotide sequence ID" value="NZ_JBHSDI010000055.1"/>
</dbReference>
<dbReference type="Gene3D" id="3.60.21.10">
    <property type="match status" value="1"/>
</dbReference>
<dbReference type="SUPFAM" id="SSF53756">
    <property type="entry name" value="UDP-Glycosyltransferase/glycogen phosphorylase"/>
    <property type="match status" value="1"/>
</dbReference>
<proteinExistence type="predicted"/>
<evidence type="ECO:0000313" key="4">
    <source>
        <dbReference type="EMBL" id="MFC4260318.1"/>
    </source>
</evidence>
<evidence type="ECO:0000313" key="5">
    <source>
        <dbReference type="Proteomes" id="UP001595798"/>
    </source>
</evidence>
<feature type="domain" description="Glycosyltransferase subfamily 4-like N-terminal" evidence="3">
    <location>
        <begin position="362"/>
        <end position="532"/>
    </location>
</feature>
<feature type="transmembrane region" description="Helical" evidence="1">
    <location>
        <begin position="293"/>
        <end position="321"/>
    </location>
</feature>
<dbReference type="PANTHER" id="PTHR45947">
    <property type="entry name" value="SULFOQUINOVOSYL TRANSFERASE SQD2"/>
    <property type="match status" value="1"/>
</dbReference>
<dbReference type="InterPro" id="IPR029052">
    <property type="entry name" value="Metallo-depent_PP-like"/>
</dbReference>
<protein>
    <submittedName>
        <fullName evidence="4">Glycosyltransferase</fullName>
        <ecNumber evidence="4">2.4.-.-</ecNumber>
    </submittedName>
</protein>
<keyword evidence="4" id="KW-0328">Glycosyltransferase</keyword>
<evidence type="ECO:0000256" key="1">
    <source>
        <dbReference type="SAM" id="Phobius"/>
    </source>
</evidence>
<feature type="transmembrane region" description="Helical" evidence="1">
    <location>
        <begin position="6"/>
        <end position="23"/>
    </location>
</feature>
<dbReference type="PANTHER" id="PTHR45947:SF3">
    <property type="entry name" value="SULFOQUINOVOSYL TRANSFERASE SQD2"/>
    <property type="match status" value="1"/>
</dbReference>
<dbReference type="EMBL" id="JBHSDI010000055">
    <property type="protein sequence ID" value="MFC4260318.1"/>
    <property type="molecule type" value="Genomic_DNA"/>
</dbReference>
<dbReference type="Pfam" id="PF00534">
    <property type="entry name" value="Glycos_transf_1"/>
    <property type="match status" value="1"/>
</dbReference>
<organism evidence="4 5">
    <name type="scientific">Marinobacter lacisalsi</name>
    <dbReference type="NCBI Taxonomy" id="475979"/>
    <lineage>
        <taxon>Bacteria</taxon>
        <taxon>Pseudomonadati</taxon>
        <taxon>Pseudomonadota</taxon>
        <taxon>Gammaproteobacteria</taxon>
        <taxon>Pseudomonadales</taxon>
        <taxon>Marinobacteraceae</taxon>
        <taxon>Marinobacter</taxon>
    </lineage>
</organism>
<dbReference type="InterPro" id="IPR001296">
    <property type="entry name" value="Glyco_trans_1"/>
</dbReference>
<dbReference type="InterPro" id="IPR028098">
    <property type="entry name" value="Glyco_trans_4-like_N"/>
</dbReference>
<keyword evidence="5" id="KW-1185">Reference proteome</keyword>
<dbReference type="Pfam" id="PF13439">
    <property type="entry name" value="Glyco_transf_4"/>
    <property type="match status" value="1"/>
</dbReference>
<keyword evidence="1" id="KW-0472">Membrane</keyword>
<reference evidence="5" key="1">
    <citation type="journal article" date="2019" name="Int. J. Syst. Evol. Microbiol.">
        <title>The Global Catalogue of Microorganisms (GCM) 10K type strain sequencing project: providing services to taxonomists for standard genome sequencing and annotation.</title>
        <authorList>
            <consortium name="The Broad Institute Genomics Platform"/>
            <consortium name="The Broad Institute Genome Sequencing Center for Infectious Disease"/>
            <person name="Wu L."/>
            <person name="Ma J."/>
        </authorList>
    </citation>
    <scope>NUCLEOTIDE SEQUENCE [LARGE SCALE GENOMIC DNA]</scope>
    <source>
        <strain evidence="5">CECT 7297</strain>
    </source>
</reference>
<comment type="caution">
    <text evidence="4">The sequence shown here is derived from an EMBL/GenBank/DDBJ whole genome shotgun (WGS) entry which is preliminary data.</text>
</comment>
<dbReference type="InterPro" id="IPR050194">
    <property type="entry name" value="Glycosyltransferase_grp1"/>
</dbReference>
<dbReference type="Proteomes" id="UP001595798">
    <property type="component" value="Unassembled WGS sequence"/>
</dbReference>
<name>A0ABV8QKT6_9GAMM</name>
<feature type="domain" description="Glycosyl transferase family 1" evidence="2">
    <location>
        <begin position="543"/>
        <end position="707"/>
    </location>
</feature>
<gene>
    <name evidence="4" type="ORF">ACFOZ5_14965</name>
</gene>
<sequence length="749" mass="86195">MIRNPLKWLFYVNVALVVLLLVYKAYLNYFLPEFEGVHTQQVEAIHQAVDGQDRFRFVVAGNINNSVGMFENRIIPDINNSDAQFLISAGNAVSNGGEDKYQAVYGTLGKLDIPYLLTFGENEHSTFGSYRFYEHFGPHYFSIRVADTRLIFLDSTGKTPWRWQIRWLNDLLEEDSSRHRIVFVGHPLFEEEDNLLFDDEDDYLQPASFREALLELFRQHQVDLVFSANIATWSERKVDGTRFITTGGAGGLVLNTDESFYHYVMVTVSEDGIQTELEKIETRQHPLLKHLEGLWFFIYSLFYTGFLNFVLMVSVLTILAIKLYTVVFRGRDYYPNYDLDPTPFLDQPLKVTMFTNNYLPFIGGVPLSIERLRKGLRKLGDEVQVVAPVYPDQPEQEEQVLRVPSLLSMGAHSEFRMANIFLGRIRRGVREFRPDVIHLHHPFWLGSLGLFMARVLNVPAVYTYHTRLEHYAHFVPLPGLLFRNLISHALIKRFAGFCDGVIVPTYSTEEYLRMIGVKTPTYVQPTGIDYQRFREVSDEEVSTLRQRLKLPQDTRIFISVARLSNEKNIDFMIEALTTLRQQSDTPFHFLMIGDGHQRARLQERVTELGMDDCITLVGAVPPDDMATWYRLGDAFLFASKSETQGMVILEAMAAGLPVVAVRSSGIDDVIQQDVNGYKTPERQDLWSERVRQLLENDDLRQRLSGNALAFARDYSVENFAANVREIYATLLATRREQGRQRRFGRSSDS</sequence>
<evidence type="ECO:0000259" key="2">
    <source>
        <dbReference type="Pfam" id="PF00534"/>
    </source>
</evidence>
<evidence type="ECO:0000259" key="3">
    <source>
        <dbReference type="Pfam" id="PF13439"/>
    </source>
</evidence>
<dbReference type="Gene3D" id="3.40.50.2000">
    <property type="entry name" value="Glycogen Phosphorylase B"/>
    <property type="match status" value="2"/>
</dbReference>